<keyword evidence="2" id="KW-1133">Transmembrane helix</keyword>
<keyword evidence="4" id="KW-1185">Reference proteome</keyword>
<keyword evidence="2" id="KW-0472">Membrane</keyword>
<evidence type="ECO:0000313" key="4">
    <source>
        <dbReference type="Proteomes" id="UP000321261"/>
    </source>
</evidence>
<feature type="transmembrane region" description="Helical" evidence="2">
    <location>
        <begin position="41"/>
        <end position="74"/>
    </location>
</feature>
<protein>
    <submittedName>
        <fullName evidence="3">DUF3040 family protein</fullName>
    </submittedName>
</protein>
<comment type="caution">
    <text evidence="3">The sequence shown here is derived from an EMBL/GenBank/DDBJ whole genome shotgun (WGS) entry which is preliminary data.</text>
</comment>
<organism evidence="3 4">
    <name type="scientific">Pseudonocardia hierapolitana</name>
    <dbReference type="NCBI Taxonomy" id="1128676"/>
    <lineage>
        <taxon>Bacteria</taxon>
        <taxon>Bacillati</taxon>
        <taxon>Actinomycetota</taxon>
        <taxon>Actinomycetes</taxon>
        <taxon>Pseudonocardiales</taxon>
        <taxon>Pseudonocardiaceae</taxon>
        <taxon>Pseudonocardia</taxon>
    </lineage>
</organism>
<evidence type="ECO:0000256" key="1">
    <source>
        <dbReference type="SAM" id="MobiDB-lite"/>
    </source>
</evidence>
<dbReference type="EMBL" id="VIWU01000001">
    <property type="protein sequence ID" value="TWF74960.1"/>
    <property type="molecule type" value="Genomic_DNA"/>
</dbReference>
<dbReference type="Proteomes" id="UP000321261">
    <property type="component" value="Unassembled WGS sequence"/>
</dbReference>
<accession>A0A561SJA3</accession>
<gene>
    <name evidence="3" type="ORF">FHX44_11844</name>
</gene>
<dbReference type="Pfam" id="PF11239">
    <property type="entry name" value="DUF3040"/>
    <property type="match status" value="1"/>
</dbReference>
<feature type="region of interest" description="Disordered" evidence="1">
    <location>
        <begin position="80"/>
        <end position="102"/>
    </location>
</feature>
<name>A0A561SJA3_9PSEU</name>
<dbReference type="RefSeq" id="WP_170308765.1">
    <property type="nucleotide sequence ID" value="NZ_VIWU01000001.1"/>
</dbReference>
<sequence>MLNDRERDTLRGVERQFLAEDPDFVRAFEARQTRMSRPGRLGARIAIGAAALLAVFLLVAGSLGGALVVAVATWLTWMGPHQPSRANRRTSWPAREGEPPSL</sequence>
<keyword evidence="2" id="KW-0812">Transmembrane</keyword>
<proteinExistence type="predicted"/>
<evidence type="ECO:0000313" key="3">
    <source>
        <dbReference type="EMBL" id="TWF74960.1"/>
    </source>
</evidence>
<dbReference type="InterPro" id="IPR021401">
    <property type="entry name" value="DUF3040"/>
</dbReference>
<dbReference type="AlphaFoldDB" id="A0A561SJA3"/>
<evidence type="ECO:0000256" key="2">
    <source>
        <dbReference type="SAM" id="Phobius"/>
    </source>
</evidence>
<reference evidence="3 4" key="1">
    <citation type="submission" date="2019-06" db="EMBL/GenBank/DDBJ databases">
        <title>Sequencing the genomes of 1000 actinobacteria strains.</title>
        <authorList>
            <person name="Klenk H.-P."/>
        </authorList>
    </citation>
    <scope>NUCLEOTIDE SEQUENCE [LARGE SCALE GENOMIC DNA]</scope>
    <source>
        <strain evidence="3 4">DSM 45671</strain>
    </source>
</reference>